<organism evidence="1 2">
    <name type="scientific">Terrimonas ginsenosidimutans</name>
    <dbReference type="NCBI Taxonomy" id="2908004"/>
    <lineage>
        <taxon>Bacteria</taxon>
        <taxon>Pseudomonadati</taxon>
        <taxon>Bacteroidota</taxon>
        <taxon>Chitinophagia</taxon>
        <taxon>Chitinophagales</taxon>
        <taxon>Chitinophagaceae</taxon>
        <taxon>Terrimonas</taxon>
    </lineage>
</organism>
<comment type="caution">
    <text evidence="1">The sequence shown here is derived from an EMBL/GenBank/DDBJ whole genome shotgun (WGS) entry which is preliminary data.</text>
</comment>
<reference evidence="1" key="1">
    <citation type="submission" date="2022-01" db="EMBL/GenBank/DDBJ databases">
        <authorList>
            <person name="Jo J.-H."/>
            <person name="Im W.-T."/>
        </authorList>
    </citation>
    <scope>NUCLEOTIDE SEQUENCE</scope>
    <source>
        <strain evidence="1">NA20</strain>
    </source>
</reference>
<accession>A0ABS9KV07</accession>
<proteinExistence type="predicted"/>
<name>A0ABS9KV07_9BACT</name>
<evidence type="ECO:0000313" key="2">
    <source>
        <dbReference type="Proteomes" id="UP001165367"/>
    </source>
</evidence>
<keyword evidence="2" id="KW-1185">Reference proteome</keyword>
<gene>
    <name evidence="1" type="ORF">LZZ85_17760</name>
</gene>
<dbReference type="RefSeq" id="WP_237874686.1">
    <property type="nucleotide sequence ID" value="NZ_JAKLTR010000012.1"/>
</dbReference>
<evidence type="ECO:0000313" key="1">
    <source>
        <dbReference type="EMBL" id="MCG2616148.1"/>
    </source>
</evidence>
<sequence length="48" mass="5448">MEEKTGVFVRENAGRLISVNIKSREMIRKPEEGWTGGRTARGNWLASE</sequence>
<protein>
    <submittedName>
        <fullName evidence="1">Uncharacterized protein</fullName>
    </submittedName>
</protein>
<dbReference type="Proteomes" id="UP001165367">
    <property type="component" value="Unassembled WGS sequence"/>
</dbReference>
<dbReference type="EMBL" id="JAKLTR010000012">
    <property type="protein sequence ID" value="MCG2616148.1"/>
    <property type="molecule type" value="Genomic_DNA"/>
</dbReference>